<reference evidence="1 2" key="1">
    <citation type="journal article" date="2024" name="G3 (Bethesda)">
        <title>Genome assembly of Hibiscus sabdariffa L. provides insights into metabolisms of medicinal natural products.</title>
        <authorList>
            <person name="Kim T."/>
        </authorList>
    </citation>
    <scope>NUCLEOTIDE SEQUENCE [LARGE SCALE GENOMIC DNA]</scope>
    <source>
        <strain evidence="1">TK-2024</strain>
        <tissue evidence="1">Old leaves</tissue>
    </source>
</reference>
<sequence length="109" mass="12308">MHNVMSVSTTSMKKMKYKDSWRVSFLEREEGIDLDEESNGPIVVTFMIEGYDVRRIMVDIGSAIVIDNPSNYNAIFGRPLMKKAMVIVAPFCLHVKFPTLSGDGYIQAD</sequence>
<dbReference type="Proteomes" id="UP001472677">
    <property type="component" value="Unassembled WGS sequence"/>
</dbReference>
<organism evidence="1 2">
    <name type="scientific">Hibiscus sabdariffa</name>
    <name type="common">roselle</name>
    <dbReference type="NCBI Taxonomy" id="183260"/>
    <lineage>
        <taxon>Eukaryota</taxon>
        <taxon>Viridiplantae</taxon>
        <taxon>Streptophyta</taxon>
        <taxon>Embryophyta</taxon>
        <taxon>Tracheophyta</taxon>
        <taxon>Spermatophyta</taxon>
        <taxon>Magnoliopsida</taxon>
        <taxon>eudicotyledons</taxon>
        <taxon>Gunneridae</taxon>
        <taxon>Pentapetalae</taxon>
        <taxon>rosids</taxon>
        <taxon>malvids</taxon>
        <taxon>Malvales</taxon>
        <taxon>Malvaceae</taxon>
        <taxon>Malvoideae</taxon>
        <taxon>Hibiscus</taxon>
    </lineage>
</organism>
<evidence type="ECO:0000313" key="1">
    <source>
        <dbReference type="EMBL" id="KAK8556686.1"/>
    </source>
</evidence>
<accession>A0ABR2EAV7</accession>
<evidence type="ECO:0000313" key="2">
    <source>
        <dbReference type="Proteomes" id="UP001472677"/>
    </source>
</evidence>
<comment type="caution">
    <text evidence="1">The sequence shown here is derived from an EMBL/GenBank/DDBJ whole genome shotgun (WGS) entry which is preliminary data.</text>
</comment>
<keyword evidence="2" id="KW-1185">Reference proteome</keyword>
<protein>
    <submittedName>
        <fullName evidence="1">Uncharacterized protein</fullName>
    </submittedName>
</protein>
<name>A0ABR2EAV7_9ROSI</name>
<proteinExistence type="predicted"/>
<dbReference type="EMBL" id="JBBPBM010000017">
    <property type="protein sequence ID" value="KAK8556686.1"/>
    <property type="molecule type" value="Genomic_DNA"/>
</dbReference>
<gene>
    <name evidence="1" type="ORF">V6N12_003083</name>
</gene>